<keyword evidence="2" id="KW-0472">Membrane</keyword>
<name>A0A1D9PZ30_SCLS1</name>
<keyword evidence="2" id="KW-0812">Transmembrane</keyword>
<accession>A0A1D9PZ30</accession>
<feature type="transmembrane region" description="Helical" evidence="2">
    <location>
        <begin position="335"/>
        <end position="354"/>
    </location>
</feature>
<evidence type="ECO:0000256" key="2">
    <source>
        <dbReference type="SAM" id="Phobius"/>
    </source>
</evidence>
<feature type="transmembrane region" description="Helical" evidence="2">
    <location>
        <begin position="228"/>
        <end position="250"/>
    </location>
</feature>
<evidence type="ECO:0000313" key="3">
    <source>
        <dbReference type="EMBL" id="APA07965.1"/>
    </source>
</evidence>
<gene>
    <name evidence="3" type="ORF">sscle_03g027350</name>
</gene>
<feature type="compositionally biased region" description="Low complexity" evidence="1">
    <location>
        <begin position="110"/>
        <end position="122"/>
    </location>
</feature>
<reference evidence="4" key="1">
    <citation type="journal article" date="2017" name="Genome Biol. Evol.">
        <title>The complete genome sequence of the phytopathogenic fungus Sclerotinia sclerotiorum reveals insights into the genome architecture of broad host range pathogens.</title>
        <authorList>
            <person name="Derbyshire M."/>
            <person name="Denton-Giles M."/>
            <person name="Hegedus D."/>
            <person name="Seifbarghy S."/>
            <person name="Rollins J."/>
            <person name="van Kan J."/>
            <person name="Seidl M.F."/>
            <person name="Faino L."/>
            <person name="Mbengue M."/>
            <person name="Navaud O."/>
            <person name="Raffaele S."/>
            <person name="Hammond-Kosack K."/>
            <person name="Heard S."/>
            <person name="Oliver R."/>
        </authorList>
    </citation>
    <scope>NUCLEOTIDE SEQUENCE [LARGE SCALE GENOMIC DNA]</scope>
    <source>
        <strain evidence="4">ATCC 18683 / 1980 / Ss-1</strain>
    </source>
</reference>
<dbReference type="EMBL" id="CP017816">
    <property type="protein sequence ID" value="APA07965.1"/>
    <property type="molecule type" value="Genomic_DNA"/>
</dbReference>
<feature type="compositionally biased region" description="Basic and acidic residues" evidence="1">
    <location>
        <begin position="156"/>
        <end position="169"/>
    </location>
</feature>
<feature type="region of interest" description="Disordered" evidence="1">
    <location>
        <begin position="900"/>
        <end position="925"/>
    </location>
</feature>
<dbReference type="Proteomes" id="UP000177798">
    <property type="component" value="Chromosome 3"/>
</dbReference>
<feature type="compositionally biased region" description="Polar residues" evidence="1">
    <location>
        <begin position="24"/>
        <end position="36"/>
    </location>
</feature>
<feature type="compositionally biased region" description="Polar residues" evidence="1">
    <location>
        <begin position="79"/>
        <end position="90"/>
    </location>
</feature>
<keyword evidence="2" id="KW-1133">Transmembrane helix</keyword>
<evidence type="ECO:0000256" key="1">
    <source>
        <dbReference type="SAM" id="MobiDB-lite"/>
    </source>
</evidence>
<feature type="compositionally biased region" description="Polar residues" evidence="1">
    <location>
        <begin position="50"/>
        <end position="60"/>
    </location>
</feature>
<dbReference type="VEuPathDB" id="FungiDB:sscle_03g027350"/>
<protein>
    <submittedName>
        <fullName evidence="3">Uncharacterized protein</fullName>
    </submittedName>
</protein>
<organism evidence="3 4">
    <name type="scientific">Sclerotinia sclerotiorum (strain ATCC 18683 / 1980 / Ss-1)</name>
    <name type="common">White mold</name>
    <name type="synonym">Whetzelinia sclerotiorum</name>
    <dbReference type="NCBI Taxonomy" id="665079"/>
    <lineage>
        <taxon>Eukaryota</taxon>
        <taxon>Fungi</taxon>
        <taxon>Dikarya</taxon>
        <taxon>Ascomycota</taxon>
        <taxon>Pezizomycotina</taxon>
        <taxon>Leotiomycetes</taxon>
        <taxon>Helotiales</taxon>
        <taxon>Sclerotiniaceae</taxon>
        <taxon>Sclerotinia</taxon>
    </lineage>
</organism>
<feature type="transmembrane region" description="Helical" evidence="2">
    <location>
        <begin position="802"/>
        <end position="822"/>
    </location>
</feature>
<feature type="compositionally biased region" description="Polar residues" evidence="1">
    <location>
        <begin position="909"/>
        <end position="918"/>
    </location>
</feature>
<evidence type="ECO:0000313" key="4">
    <source>
        <dbReference type="Proteomes" id="UP000177798"/>
    </source>
</evidence>
<feature type="transmembrane region" description="Helical" evidence="2">
    <location>
        <begin position="270"/>
        <end position="293"/>
    </location>
</feature>
<sequence>MSPSPAEPKGILKASEIDLSDTTTAVSSSSLSQNIPKLSHQRHGYRRMDSQGSVRFSPNIESAPEDTPYSTIPLIVEGDSNNSANMSQGLGISRVSTSASRKSPSPPSPSSGFYSPPIGSGSLMASPATSQNRLLPSPSWSENNTYGEGGGYSGQDQRHTRNESLNEEDISKGKISAFTESLDMAFDGPNISRLNSIRGTTVHDEKHIGCGCAANNDIHSRVRSWTSVSVLCLCIYSTIFSGIWFFIAVLRPRYGERIKTNGSLPPTTASILFAGFAKTIELSFVTIFVSFLGQVLSRRSLIRNSDGVTVAELTMRNWVIQPGFMLTNPKILRRAAMSILGGITLTAAFVAMFYTTASDAIVSPSLQFGKWESVVMKGLVKTSYGNPTYVGQNCQTPISTAMDQLYSASTCVDIDHAGEAYHNFLEYLRTWAEIAAPGGKSNSSELAHRPNVTAMLYDNTTVKASWIRTDTSDMAASYKKYNRVVNNVTLAMPHSGVISAATDQVNSILQPSDLEGVGEYKVRASVVSPTINVLCANMNKTELSPIIYVDWPNAVTIDSTNVPNQKLAWAGYTSEIFVEPGQEYLNSTVVDDIFGWGTNGKQPPVFPMLPIDYNIISNISVYMSGFIYVLAKSSITTDYTICEMSSFLATDCSTKYSAAGSGGILETTCEDPNDELAYAKSYDPPPPPPAAQTDFRNIISEWALTLSLNTGISNDNASISRLLTQFVPTTPSLNTTLPSLAEALASLAGCTLLISAQDATFRHYMGYTAPDDIVSPGIYEPFNASISSQSYTSGPAVRWQNIFYVVLLLVFLTNLFCLGYFIRQRGLVTDFTETQNLFALAVNSPPSQRLGGSCGAGPQGDQLNVDFHVHHEENSSHFYLKEGNSSSVFEPASFELKNRKGPGMGLKSRTASSYSMLSNKRRSIL</sequence>
<feature type="compositionally biased region" description="Polar residues" evidence="1">
    <location>
        <begin position="127"/>
        <end position="146"/>
    </location>
</feature>
<feature type="region of interest" description="Disordered" evidence="1">
    <location>
        <begin position="24"/>
        <end position="169"/>
    </location>
</feature>
<dbReference type="AlphaFoldDB" id="A0A1D9PZ30"/>
<proteinExistence type="predicted"/>
<dbReference type="OrthoDB" id="4721035at2759"/>